<evidence type="ECO:0000256" key="4">
    <source>
        <dbReference type="ARBA" id="ARBA00022982"/>
    </source>
</evidence>
<evidence type="ECO:0000256" key="5">
    <source>
        <dbReference type="ARBA" id="ARBA00023157"/>
    </source>
</evidence>
<dbReference type="PANTHER" id="PTHR45663:SF11">
    <property type="entry name" value="GEO12009P1"/>
    <property type="match status" value="1"/>
</dbReference>
<dbReference type="FunFam" id="3.40.30.10:FF:000001">
    <property type="entry name" value="Thioredoxin"/>
    <property type="match status" value="1"/>
</dbReference>
<keyword evidence="6 10" id="KW-0676">Redox-active center</keyword>
<proteinExistence type="inferred from homology"/>
<reference evidence="12" key="2">
    <citation type="submission" date="2023-10" db="EMBL/GenBank/DDBJ databases">
        <authorList>
            <person name="Koga R."/>
            <person name="Fukatsu T."/>
        </authorList>
    </citation>
    <scope>NUCLEOTIDE SEQUENCE</scope>
    <source>
        <strain evidence="12">Kw-01</strain>
    </source>
</reference>
<comment type="similarity">
    <text evidence="2 8">Belongs to the thioredoxin family.</text>
</comment>
<keyword evidence="5 10" id="KW-1015">Disulfide bond</keyword>
<keyword evidence="3" id="KW-0813">Transport</keyword>
<feature type="active site" description="Nucleophile" evidence="9">
    <location>
        <position position="33"/>
    </location>
</feature>
<evidence type="ECO:0000256" key="1">
    <source>
        <dbReference type="ARBA" id="ARBA00003318"/>
    </source>
</evidence>
<evidence type="ECO:0000256" key="10">
    <source>
        <dbReference type="PIRSR" id="PIRSR000077-4"/>
    </source>
</evidence>
<evidence type="ECO:0000259" key="11">
    <source>
        <dbReference type="PROSITE" id="PS51352"/>
    </source>
</evidence>
<dbReference type="CDD" id="cd02947">
    <property type="entry name" value="TRX_family"/>
    <property type="match status" value="1"/>
</dbReference>
<name>A0AAT9G522_9ENTR</name>
<evidence type="ECO:0000256" key="3">
    <source>
        <dbReference type="ARBA" id="ARBA00022448"/>
    </source>
</evidence>
<protein>
    <recommendedName>
        <fullName evidence="7 8">Thioredoxin</fullName>
    </recommendedName>
</protein>
<evidence type="ECO:0000256" key="8">
    <source>
        <dbReference type="PIRNR" id="PIRNR000077"/>
    </source>
</evidence>
<organism evidence="12">
    <name type="scientific">Candidatus Aschnera chinzeii</name>
    <dbReference type="NCBI Taxonomy" id="1485666"/>
    <lineage>
        <taxon>Bacteria</taxon>
        <taxon>Pseudomonadati</taxon>
        <taxon>Pseudomonadota</taxon>
        <taxon>Gammaproteobacteria</taxon>
        <taxon>Enterobacterales</taxon>
        <taxon>Enterobacteriaceae</taxon>
        <taxon>Candidatus Aschnera</taxon>
    </lineage>
</organism>
<dbReference type="GO" id="GO:0015035">
    <property type="term" value="F:protein-disulfide reductase activity"/>
    <property type="evidence" value="ECO:0007669"/>
    <property type="project" value="UniProtKB-UniRule"/>
</dbReference>
<dbReference type="PROSITE" id="PS51352">
    <property type="entry name" value="THIOREDOXIN_2"/>
    <property type="match status" value="1"/>
</dbReference>
<comment type="function">
    <text evidence="1">Participates in various redox reactions through the reversible oxidation of its active center dithiol to a disulfide and catalyzes dithiol-disulfide exchange reactions.</text>
</comment>
<feature type="disulfide bond" description="Redox-active" evidence="10">
    <location>
        <begin position="33"/>
        <end position="36"/>
    </location>
</feature>
<sequence>MTNTIIELTDENFQTKITEAHYPVLIDFWAEWCSPCKMIATILDELLEEYTHKLIIAKLNIDQNPQTTNQYNIRSIPTLILLKSGNLIDKKIGLLSKEELQNFIDQNI</sequence>
<dbReference type="PANTHER" id="PTHR45663">
    <property type="entry name" value="GEO12009P1"/>
    <property type="match status" value="1"/>
</dbReference>
<reference evidence="12" key="1">
    <citation type="journal article" date="2023" name="Front. Microbiol.">
        <title>Genome analysis of Candidatus Aschnera chinzeii, the bacterial endosymbiont of the blood-sucking bat fly Penicillidia jenynsii (Insecta: Diptera: Nycteribiidae).</title>
        <authorList>
            <person name="Koga R."/>
            <person name="Moriyama M."/>
            <person name="Nozaki T."/>
            <person name="Fukatsu T."/>
        </authorList>
    </citation>
    <scope>NUCLEOTIDE SEQUENCE</scope>
    <source>
        <strain evidence="12">Kw-01</strain>
    </source>
</reference>
<dbReference type="GO" id="GO:0005829">
    <property type="term" value="C:cytosol"/>
    <property type="evidence" value="ECO:0007669"/>
    <property type="project" value="TreeGrafter"/>
</dbReference>
<dbReference type="InterPro" id="IPR036249">
    <property type="entry name" value="Thioredoxin-like_sf"/>
</dbReference>
<evidence type="ECO:0000256" key="7">
    <source>
        <dbReference type="NCBIfam" id="TIGR01068"/>
    </source>
</evidence>
<dbReference type="NCBIfam" id="TIGR01068">
    <property type="entry name" value="thioredoxin"/>
    <property type="match status" value="1"/>
</dbReference>
<dbReference type="InterPro" id="IPR013766">
    <property type="entry name" value="Thioredoxin_domain"/>
</dbReference>
<evidence type="ECO:0000256" key="6">
    <source>
        <dbReference type="ARBA" id="ARBA00023284"/>
    </source>
</evidence>
<dbReference type="Gene3D" id="3.40.30.10">
    <property type="entry name" value="Glutaredoxin"/>
    <property type="match status" value="1"/>
</dbReference>
<feature type="active site" description="Nucleophile" evidence="9">
    <location>
        <position position="36"/>
    </location>
</feature>
<feature type="domain" description="Thioredoxin" evidence="11">
    <location>
        <begin position="1"/>
        <end position="108"/>
    </location>
</feature>
<dbReference type="PIRSF" id="PIRSF000077">
    <property type="entry name" value="Thioredoxin"/>
    <property type="match status" value="1"/>
</dbReference>
<keyword evidence="4" id="KW-0249">Electron transport</keyword>
<dbReference type="PRINTS" id="PR00421">
    <property type="entry name" value="THIOREDOXIN"/>
</dbReference>
<dbReference type="NCBIfam" id="NF006898">
    <property type="entry name" value="PRK09381.1"/>
    <property type="match status" value="1"/>
</dbReference>
<dbReference type="GO" id="GO:0045454">
    <property type="term" value="P:cell redox homeostasis"/>
    <property type="evidence" value="ECO:0007669"/>
    <property type="project" value="TreeGrafter"/>
</dbReference>
<gene>
    <name evidence="12" type="primary">trxA</name>
    <name evidence="12" type="ORF">ACHINZ_5020</name>
</gene>
<dbReference type="Pfam" id="PF00085">
    <property type="entry name" value="Thioredoxin"/>
    <property type="match status" value="1"/>
</dbReference>
<feature type="site" description="Contributes to redox potential value" evidence="9">
    <location>
        <position position="35"/>
    </location>
</feature>
<accession>A0AAT9G522</accession>
<dbReference type="InterPro" id="IPR005746">
    <property type="entry name" value="Thioredoxin"/>
</dbReference>
<evidence type="ECO:0000256" key="9">
    <source>
        <dbReference type="PIRSR" id="PIRSR000077-1"/>
    </source>
</evidence>
<feature type="site" description="Contributes to redox potential value" evidence="9">
    <location>
        <position position="34"/>
    </location>
</feature>
<feature type="site" description="Deprotonates C-terminal active site Cys" evidence="9">
    <location>
        <position position="27"/>
    </location>
</feature>
<evidence type="ECO:0000313" key="12">
    <source>
        <dbReference type="EMBL" id="BET44827.1"/>
    </source>
</evidence>
<dbReference type="SUPFAM" id="SSF52833">
    <property type="entry name" value="Thioredoxin-like"/>
    <property type="match status" value="1"/>
</dbReference>
<dbReference type="AlphaFoldDB" id="A0AAT9G522"/>
<evidence type="ECO:0000256" key="2">
    <source>
        <dbReference type="ARBA" id="ARBA00008987"/>
    </source>
</evidence>
<dbReference type="EMBL" id="AP028961">
    <property type="protein sequence ID" value="BET44827.1"/>
    <property type="molecule type" value="Genomic_DNA"/>
</dbReference>